<sequence length="277" mass="30924">MIFFLFIVFLLVAYLISHRIFVHRKTFTGTAKLYGKTIIVTGSVFTYFHIYSKIITIDSNNINNIFDLSTDVQLFFLALPAALAAPGRTEDGIGMILGVNHIGSFLLTNLLLERLKECAPSRVVNVSSCGHDMGTIDFDCINTHKKLALGSSDAELFRAYTHSKLCNVLFTHELAKRLEGTSVTCYSLHPGSVRSELARDINEWHTHIIKAIISKFWATDPVSGAQTTLYCALQENIEHLSGRYFSDCQLVQVKPEARDDGIAKKLWDVSEKLCGMA</sequence>
<protein>
    <submittedName>
        <fullName evidence="3">Dehydrogenase/reductase (SDR family) member 13 like 1</fullName>
    </submittedName>
</protein>
<keyword evidence="4" id="KW-1185">Reference proteome</keyword>
<dbReference type="InParanoid" id="A0A672QZZ8"/>
<evidence type="ECO:0000313" key="3">
    <source>
        <dbReference type="Ensembl" id="ENSSGRP00000081735.1"/>
    </source>
</evidence>
<organism evidence="3 4">
    <name type="scientific">Sinocyclocheilus grahami</name>
    <name type="common">Dianchi golden-line fish</name>
    <name type="synonym">Barbus grahami</name>
    <dbReference type="NCBI Taxonomy" id="75366"/>
    <lineage>
        <taxon>Eukaryota</taxon>
        <taxon>Metazoa</taxon>
        <taxon>Chordata</taxon>
        <taxon>Craniata</taxon>
        <taxon>Vertebrata</taxon>
        <taxon>Euteleostomi</taxon>
        <taxon>Actinopterygii</taxon>
        <taxon>Neopterygii</taxon>
        <taxon>Teleostei</taxon>
        <taxon>Ostariophysi</taxon>
        <taxon>Cypriniformes</taxon>
        <taxon>Cyprinidae</taxon>
        <taxon>Cyprininae</taxon>
        <taxon>Sinocyclocheilus</taxon>
    </lineage>
</organism>
<comment type="similarity">
    <text evidence="1">Belongs to the short-chain dehydrogenases/reductases (SDR) family.</text>
</comment>
<evidence type="ECO:0000256" key="1">
    <source>
        <dbReference type="ARBA" id="ARBA00006484"/>
    </source>
</evidence>
<dbReference type="Gene3D" id="3.40.50.720">
    <property type="entry name" value="NAD(P)-binding Rossmann-like Domain"/>
    <property type="match status" value="1"/>
</dbReference>
<reference evidence="3" key="1">
    <citation type="submission" date="2025-08" db="UniProtKB">
        <authorList>
            <consortium name="Ensembl"/>
        </authorList>
    </citation>
    <scope>IDENTIFICATION</scope>
</reference>
<proteinExistence type="inferred from homology"/>
<dbReference type="FunCoup" id="A0A672QZZ8">
    <property type="interactions" value="544"/>
</dbReference>
<dbReference type="Proteomes" id="UP000472262">
    <property type="component" value="Unassembled WGS sequence"/>
</dbReference>
<name>A0A672QZZ8_SINGR</name>
<evidence type="ECO:0000313" key="4">
    <source>
        <dbReference type="Proteomes" id="UP000472262"/>
    </source>
</evidence>
<keyword evidence="2" id="KW-0560">Oxidoreductase</keyword>
<dbReference type="AlphaFoldDB" id="A0A672QZZ8"/>
<reference evidence="3" key="2">
    <citation type="submission" date="2025-09" db="UniProtKB">
        <authorList>
            <consortium name="Ensembl"/>
        </authorList>
    </citation>
    <scope>IDENTIFICATION</scope>
</reference>
<dbReference type="SUPFAM" id="SSF51735">
    <property type="entry name" value="NAD(P)-binding Rossmann-fold domains"/>
    <property type="match status" value="1"/>
</dbReference>
<dbReference type="GO" id="GO:0016491">
    <property type="term" value="F:oxidoreductase activity"/>
    <property type="evidence" value="ECO:0007669"/>
    <property type="project" value="UniProtKB-KW"/>
</dbReference>
<dbReference type="PANTHER" id="PTHR43157:SF51">
    <property type="entry name" value="DEHYDROGENASE_REDUCTASE (SDR FAMILY) MEMBER 13-LIKE 1"/>
    <property type="match status" value="1"/>
</dbReference>
<dbReference type="Ensembl" id="ENSSGRT00000087044.1">
    <property type="protein sequence ID" value="ENSSGRP00000081735.1"/>
    <property type="gene ID" value="ENSSGRG00000041368.1"/>
</dbReference>
<dbReference type="OMA" id="ARDINEW"/>
<dbReference type="PANTHER" id="PTHR43157">
    <property type="entry name" value="PHOSPHATIDYLINOSITOL-GLYCAN BIOSYNTHESIS CLASS F PROTEIN-RELATED"/>
    <property type="match status" value="1"/>
</dbReference>
<evidence type="ECO:0000256" key="2">
    <source>
        <dbReference type="ARBA" id="ARBA00023002"/>
    </source>
</evidence>
<dbReference type="InterPro" id="IPR036291">
    <property type="entry name" value="NAD(P)-bd_dom_sf"/>
</dbReference>
<accession>A0A672QZZ8</accession>